<name>A0ABV9LUY5_9ALTE</name>
<dbReference type="InterPro" id="IPR013767">
    <property type="entry name" value="PAS_fold"/>
</dbReference>
<dbReference type="InterPro" id="IPR001610">
    <property type="entry name" value="PAC"/>
</dbReference>
<dbReference type="Pfam" id="PF00563">
    <property type="entry name" value="EAL"/>
    <property type="match status" value="1"/>
</dbReference>
<evidence type="ECO:0000259" key="4">
    <source>
        <dbReference type="PROSITE" id="PS50113"/>
    </source>
</evidence>
<accession>A0ABV9LUY5</accession>
<dbReference type="InterPro" id="IPR000700">
    <property type="entry name" value="PAS-assoc_C"/>
</dbReference>
<dbReference type="Pfam" id="PF08448">
    <property type="entry name" value="PAS_4"/>
    <property type="match status" value="1"/>
</dbReference>
<dbReference type="PROSITE" id="PS50113">
    <property type="entry name" value="PAC"/>
    <property type="match status" value="1"/>
</dbReference>
<dbReference type="CDD" id="cd01949">
    <property type="entry name" value="GGDEF"/>
    <property type="match status" value="1"/>
</dbReference>
<dbReference type="SMART" id="SM00086">
    <property type="entry name" value="PAC"/>
    <property type="match status" value="2"/>
</dbReference>
<keyword evidence="1" id="KW-0597">Phosphoprotein</keyword>
<protein>
    <submittedName>
        <fullName evidence="7">EAL domain-containing protein</fullName>
    </submittedName>
</protein>
<gene>
    <name evidence="7" type="ORF">ACFO4O_05685</name>
</gene>
<dbReference type="InterPro" id="IPR000160">
    <property type="entry name" value="GGDEF_dom"/>
</dbReference>
<evidence type="ECO:0000313" key="7">
    <source>
        <dbReference type="EMBL" id="MFC4699646.1"/>
    </source>
</evidence>
<dbReference type="SMART" id="SM00091">
    <property type="entry name" value="PAS"/>
    <property type="match status" value="2"/>
</dbReference>
<feature type="domain" description="PAS" evidence="3">
    <location>
        <begin position="264"/>
        <end position="337"/>
    </location>
</feature>
<dbReference type="SUPFAM" id="SSF52172">
    <property type="entry name" value="CheY-like"/>
    <property type="match status" value="1"/>
</dbReference>
<dbReference type="PROSITE" id="PS50887">
    <property type="entry name" value="GGDEF"/>
    <property type="match status" value="1"/>
</dbReference>
<evidence type="ECO:0000259" key="2">
    <source>
        <dbReference type="PROSITE" id="PS50110"/>
    </source>
</evidence>
<dbReference type="PROSITE" id="PS50112">
    <property type="entry name" value="PAS"/>
    <property type="match status" value="1"/>
</dbReference>
<proteinExistence type="predicted"/>
<feature type="domain" description="Response regulatory" evidence="2">
    <location>
        <begin position="13"/>
        <end position="128"/>
    </location>
</feature>
<evidence type="ECO:0000259" key="3">
    <source>
        <dbReference type="PROSITE" id="PS50112"/>
    </source>
</evidence>
<dbReference type="SMART" id="SM00052">
    <property type="entry name" value="EAL"/>
    <property type="match status" value="1"/>
</dbReference>
<dbReference type="CDD" id="cd01948">
    <property type="entry name" value="EAL"/>
    <property type="match status" value="1"/>
</dbReference>
<dbReference type="NCBIfam" id="TIGR00229">
    <property type="entry name" value="sensory_box"/>
    <property type="match status" value="1"/>
</dbReference>
<dbReference type="InterPro" id="IPR029787">
    <property type="entry name" value="Nucleotide_cyclase"/>
</dbReference>
<comment type="caution">
    <text evidence="7">The sequence shown here is derived from an EMBL/GenBank/DDBJ whole genome shotgun (WGS) entry which is preliminary data.</text>
</comment>
<keyword evidence="8" id="KW-1185">Reference proteome</keyword>
<dbReference type="CDD" id="cd00130">
    <property type="entry name" value="PAS"/>
    <property type="match status" value="2"/>
</dbReference>
<dbReference type="InterPro" id="IPR043128">
    <property type="entry name" value="Rev_trsase/Diguanyl_cyclase"/>
</dbReference>
<dbReference type="Pfam" id="PF00072">
    <property type="entry name" value="Response_reg"/>
    <property type="match status" value="1"/>
</dbReference>
<dbReference type="Gene3D" id="3.20.20.450">
    <property type="entry name" value="EAL domain"/>
    <property type="match status" value="1"/>
</dbReference>
<dbReference type="Gene3D" id="3.30.450.20">
    <property type="entry name" value="PAS domain"/>
    <property type="match status" value="2"/>
</dbReference>
<dbReference type="SMART" id="SM00448">
    <property type="entry name" value="REC"/>
    <property type="match status" value="1"/>
</dbReference>
<evidence type="ECO:0000313" key="8">
    <source>
        <dbReference type="Proteomes" id="UP001595897"/>
    </source>
</evidence>
<dbReference type="SMART" id="SM00267">
    <property type="entry name" value="GGDEF"/>
    <property type="match status" value="1"/>
</dbReference>
<feature type="domain" description="EAL" evidence="5">
    <location>
        <begin position="568"/>
        <end position="819"/>
    </location>
</feature>
<dbReference type="InterPro" id="IPR001789">
    <property type="entry name" value="Sig_transdc_resp-reg_receiver"/>
</dbReference>
<dbReference type="Gene3D" id="3.30.70.270">
    <property type="match status" value="1"/>
</dbReference>
<feature type="modified residue" description="4-aspartylphosphate" evidence="1">
    <location>
        <position position="61"/>
    </location>
</feature>
<dbReference type="Proteomes" id="UP001595897">
    <property type="component" value="Unassembled WGS sequence"/>
</dbReference>
<dbReference type="InterPro" id="IPR000014">
    <property type="entry name" value="PAS"/>
</dbReference>
<dbReference type="SUPFAM" id="SSF55073">
    <property type="entry name" value="Nucleotide cyclase"/>
    <property type="match status" value="1"/>
</dbReference>
<sequence length="822" mass="91213">MQGNFTQSSQQLTVLVVDDSPTSIHVIGEAIKSLAKVLVAGNGSLALSLVKRERPDLILLDIQMPNLNGLEVCRAIKSDPETFDTQIIFVTGQTNPSTELEALGLGGIDFISKPINSAILRTRVKAQLTAIKRTKELISARSELHRLLATLPVFVSHWSCDLVNTFCNDIEGKWFGFKPHELSELFISTLFLPEEYSRIESNIERVKQGENSVVEVTLSPPRGAKRYAQLSFIANQAFNNVDGFVLVITDVTDRKTGEIQLTRDKDLADVTLRSIGDGVIATDVNGKITFINPVAEEMTGYVNNSAVGKNIEDVMIIHDAFTHEKVINPIRTALKEDRVVEMPLDTTLLTKQKEVLYIEDSAAPIHDKVGHLIGAILVFHDVSAAKAESERIVKMATHDSLTGLPNRALLLDRTAQAIKQAQFDNSHCCLLMIDVDDFESINNLHGYLAGDALMAQIAARLQEFAEPNVTLSRPNGDEFVVLLNDITDLSLVSQYCTNLLEAMEQAWTVEGTQINLTVSIGVAVYPNDTDDAYVLYRRADTAMRECKRKGKNHFRFFSNEIEARLASEFKDEKALRQAIESHELEVYYQPKIDGLTNKMVGAEALLRWPQNDGSIRFPDAFIGLAESTKLIIPLGKQVLYTACKQLREWQLTQPDMSLSVNISAIQFKPSLVATVSAVLADVEIPAHSLELEITESVLINDAHAIDTFMQLKALGVKISLDDFGKGFSSLSYIKEYPIDVLKIDQSFVRKMLNNHTDTCICRTIISLAACLGLDLVAEGVETDAHANKLIEMGCTRFQGYLYSKPITASEITERFLNRIQVK</sequence>
<dbReference type="InterPro" id="IPR013656">
    <property type="entry name" value="PAS_4"/>
</dbReference>
<dbReference type="PROSITE" id="PS50110">
    <property type="entry name" value="RESPONSE_REGULATORY"/>
    <property type="match status" value="1"/>
</dbReference>
<dbReference type="InterPro" id="IPR035965">
    <property type="entry name" value="PAS-like_dom_sf"/>
</dbReference>
<evidence type="ECO:0000259" key="6">
    <source>
        <dbReference type="PROSITE" id="PS50887"/>
    </source>
</evidence>
<dbReference type="SUPFAM" id="SSF141868">
    <property type="entry name" value="EAL domain-like"/>
    <property type="match status" value="1"/>
</dbReference>
<organism evidence="7 8">
    <name type="scientific">Glaciecola siphonariae</name>
    <dbReference type="NCBI Taxonomy" id="521012"/>
    <lineage>
        <taxon>Bacteria</taxon>
        <taxon>Pseudomonadati</taxon>
        <taxon>Pseudomonadota</taxon>
        <taxon>Gammaproteobacteria</taxon>
        <taxon>Alteromonadales</taxon>
        <taxon>Alteromonadaceae</taxon>
        <taxon>Glaciecola</taxon>
    </lineage>
</organism>
<evidence type="ECO:0000256" key="1">
    <source>
        <dbReference type="PROSITE-ProRule" id="PRU00169"/>
    </source>
</evidence>
<reference evidence="8" key="1">
    <citation type="journal article" date="2019" name="Int. J. Syst. Evol. Microbiol.">
        <title>The Global Catalogue of Microorganisms (GCM) 10K type strain sequencing project: providing services to taxonomists for standard genome sequencing and annotation.</title>
        <authorList>
            <consortium name="The Broad Institute Genomics Platform"/>
            <consortium name="The Broad Institute Genome Sequencing Center for Infectious Disease"/>
            <person name="Wu L."/>
            <person name="Ma J."/>
        </authorList>
    </citation>
    <scope>NUCLEOTIDE SEQUENCE [LARGE SCALE GENOMIC DNA]</scope>
    <source>
        <strain evidence="8">KACC 12507</strain>
    </source>
</reference>
<dbReference type="EMBL" id="JBHSGU010000002">
    <property type="protein sequence ID" value="MFC4699646.1"/>
    <property type="molecule type" value="Genomic_DNA"/>
</dbReference>
<dbReference type="SUPFAM" id="SSF55785">
    <property type="entry name" value="PYP-like sensor domain (PAS domain)"/>
    <property type="match status" value="2"/>
</dbReference>
<dbReference type="InterPro" id="IPR001633">
    <property type="entry name" value="EAL_dom"/>
</dbReference>
<dbReference type="RefSeq" id="WP_382406384.1">
    <property type="nucleotide sequence ID" value="NZ_JBHSGU010000002.1"/>
</dbReference>
<dbReference type="Pfam" id="PF00989">
    <property type="entry name" value="PAS"/>
    <property type="match status" value="1"/>
</dbReference>
<dbReference type="PANTHER" id="PTHR44757">
    <property type="entry name" value="DIGUANYLATE CYCLASE DGCP"/>
    <property type="match status" value="1"/>
</dbReference>
<dbReference type="InterPro" id="IPR011006">
    <property type="entry name" value="CheY-like_superfamily"/>
</dbReference>
<feature type="domain" description="PAC" evidence="4">
    <location>
        <begin position="342"/>
        <end position="394"/>
    </location>
</feature>
<dbReference type="Gene3D" id="3.40.50.2300">
    <property type="match status" value="1"/>
</dbReference>
<dbReference type="InterPro" id="IPR052155">
    <property type="entry name" value="Biofilm_reg_signaling"/>
</dbReference>
<dbReference type="InterPro" id="IPR035919">
    <property type="entry name" value="EAL_sf"/>
</dbReference>
<dbReference type="PANTHER" id="PTHR44757:SF4">
    <property type="entry name" value="DIGUANYLATE CYCLASE DGCE-RELATED"/>
    <property type="match status" value="1"/>
</dbReference>
<dbReference type="PROSITE" id="PS50883">
    <property type="entry name" value="EAL"/>
    <property type="match status" value="1"/>
</dbReference>
<evidence type="ECO:0000259" key="5">
    <source>
        <dbReference type="PROSITE" id="PS50883"/>
    </source>
</evidence>
<feature type="domain" description="GGDEF" evidence="6">
    <location>
        <begin position="426"/>
        <end position="559"/>
    </location>
</feature>
<dbReference type="Pfam" id="PF00990">
    <property type="entry name" value="GGDEF"/>
    <property type="match status" value="1"/>
</dbReference>
<dbReference type="NCBIfam" id="TIGR00254">
    <property type="entry name" value="GGDEF"/>
    <property type="match status" value="1"/>
</dbReference>